<evidence type="ECO:0000313" key="2">
    <source>
        <dbReference type="Proteomes" id="UP000059188"/>
    </source>
</evidence>
<protein>
    <submittedName>
        <fullName evidence="1">Uncharacterized protein</fullName>
    </submittedName>
</protein>
<accession>A0A0B7FQ59</accession>
<name>A0A0B7FQ59_THACB</name>
<evidence type="ECO:0000313" key="1">
    <source>
        <dbReference type="EMBL" id="CEL60061.1"/>
    </source>
</evidence>
<proteinExistence type="predicted"/>
<gene>
    <name evidence="1" type="ORF">RSOLAG1IB_09319</name>
</gene>
<dbReference type="EMBL" id="LN679141">
    <property type="protein sequence ID" value="CEL60061.1"/>
    <property type="molecule type" value="Genomic_DNA"/>
</dbReference>
<reference evidence="1 2" key="1">
    <citation type="submission" date="2014-11" db="EMBL/GenBank/DDBJ databases">
        <authorList>
            <person name="Wibberg Daniel"/>
        </authorList>
    </citation>
    <scope>NUCLEOTIDE SEQUENCE [LARGE SCALE GENOMIC DNA]</scope>
    <source>
        <strain evidence="1">Rhizoctonia solani AG1-IB 7/3/14</strain>
    </source>
</reference>
<keyword evidence="2" id="KW-1185">Reference proteome</keyword>
<dbReference type="AlphaFoldDB" id="A0A0B7FQ59"/>
<organism evidence="1 2">
    <name type="scientific">Thanatephorus cucumeris (strain AG1-IB / isolate 7/3/14)</name>
    <name type="common">Lettuce bottom rot fungus</name>
    <name type="synonym">Rhizoctonia solani</name>
    <dbReference type="NCBI Taxonomy" id="1108050"/>
    <lineage>
        <taxon>Eukaryota</taxon>
        <taxon>Fungi</taxon>
        <taxon>Dikarya</taxon>
        <taxon>Basidiomycota</taxon>
        <taxon>Agaricomycotina</taxon>
        <taxon>Agaricomycetes</taxon>
        <taxon>Cantharellales</taxon>
        <taxon>Ceratobasidiaceae</taxon>
        <taxon>Rhizoctonia</taxon>
        <taxon>Rhizoctonia solani AG-1</taxon>
    </lineage>
</organism>
<dbReference type="Proteomes" id="UP000059188">
    <property type="component" value="Unassembled WGS sequence"/>
</dbReference>
<sequence length="83" mass="9048">MIPSAGITISQWCFATDTAEGTKVILGRINIGRGSLSQAPRARSVNDSFYLFPRVPPTHTLAINSYHSRMNLATVSLIPMLIC</sequence>